<dbReference type="Gene3D" id="3.30.300.30">
    <property type="match status" value="1"/>
</dbReference>
<dbReference type="Gene3D" id="1.10.1200.10">
    <property type="entry name" value="ACP-like"/>
    <property type="match status" value="1"/>
</dbReference>
<dbReference type="PROSITE" id="PS00455">
    <property type="entry name" value="AMP_BINDING"/>
    <property type="match status" value="1"/>
</dbReference>
<gene>
    <name evidence="5" type="ORF">HA052_21355</name>
</gene>
<dbReference type="InterPro" id="IPR036736">
    <property type="entry name" value="ACP-like_sf"/>
</dbReference>
<dbReference type="SUPFAM" id="SSF56801">
    <property type="entry name" value="Acetyl-CoA synthetase-like"/>
    <property type="match status" value="1"/>
</dbReference>
<dbReference type="InterPro" id="IPR001242">
    <property type="entry name" value="Condensation_dom"/>
</dbReference>
<evidence type="ECO:0000313" key="6">
    <source>
        <dbReference type="Proteomes" id="UP001515641"/>
    </source>
</evidence>
<dbReference type="InterPro" id="IPR009081">
    <property type="entry name" value="PP-bd_ACP"/>
</dbReference>
<dbReference type="Proteomes" id="UP001515641">
    <property type="component" value="Unassembled WGS sequence"/>
</dbReference>
<dbReference type="InterPro" id="IPR020845">
    <property type="entry name" value="AMP-binding_CS"/>
</dbReference>
<dbReference type="Gene3D" id="3.40.50.12780">
    <property type="entry name" value="N-terminal domain of ligase-like"/>
    <property type="match status" value="1"/>
</dbReference>
<evidence type="ECO:0000313" key="5">
    <source>
        <dbReference type="EMBL" id="NHR07741.1"/>
    </source>
</evidence>
<dbReference type="NCBIfam" id="TIGR01733">
    <property type="entry name" value="AA-adenyl-dom"/>
    <property type="match status" value="1"/>
</dbReference>
<organism evidence="5 6">
    <name type="scientific">Chromobacterium fluminis</name>
    <dbReference type="NCBI Taxonomy" id="3044269"/>
    <lineage>
        <taxon>Bacteria</taxon>
        <taxon>Pseudomonadati</taxon>
        <taxon>Pseudomonadota</taxon>
        <taxon>Betaproteobacteria</taxon>
        <taxon>Neisseriales</taxon>
        <taxon>Chromobacteriaceae</taxon>
        <taxon>Chromobacterium</taxon>
    </lineage>
</organism>
<dbReference type="Pfam" id="PF00501">
    <property type="entry name" value="AMP-binding"/>
    <property type="match status" value="1"/>
</dbReference>
<comment type="caution">
    <text evidence="5">The sequence shown here is derived from an EMBL/GenBank/DDBJ whole genome shotgun (WGS) entry which is preliminary data.</text>
</comment>
<feature type="domain" description="Carrier" evidence="4">
    <location>
        <begin position="532"/>
        <end position="606"/>
    </location>
</feature>
<dbReference type="Pfam" id="PF13193">
    <property type="entry name" value="AMP-binding_C"/>
    <property type="match status" value="1"/>
</dbReference>
<dbReference type="InterPro" id="IPR023213">
    <property type="entry name" value="CAT-like_dom_sf"/>
</dbReference>
<protein>
    <submittedName>
        <fullName evidence="5">Amino acid adenylation domain-containing protein</fullName>
    </submittedName>
</protein>
<dbReference type="CDD" id="cd17643">
    <property type="entry name" value="A_NRPS_Cytc1-like"/>
    <property type="match status" value="1"/>
</dbReference>
<dbReference type="RefSeq" id="WP_166453498.1">
    <property type="nucleotide sequence ID" value="NZ_JAAOMA010000041.1"/>
</dbReference>
<dbReference type="PANTHER" id="PTHR45527:SF1">
    <property type="entry name" value="FATTY ACID SYNTHASE"/>
    <property type="match status" value="1"/>
</dbReference>
<dbReference type="InterPro" id="IPR045851">
    <property type="entry name" value="AMP-bd_C_sf"/>
</dbReference>
<dbReference type="InterPro" id="IPR010071">
    <property type="entry name" value="AA_adenyl_dom"/>
</dbReference>
<dbReference type="Pfam" id="PF00550">
    <property type="entry name" value="PP-binding"/>
    <property type="match status" value="1"/>
</dbReference>
<dbReference type="Pfam" id="PF00668">
    <property type="entry name" value="Condensation"/>
    <property type="match status" value="1"/>
</dbReference>
<dbReference type="PANTHER" id="PTHR45527">
    <property type="entry name" value="NONRIBOSOMAL PEPTIDE SYNTHETASE"/>
    <property type="match status" value="1"/>
</dbReference>
<accession>A0ABX0L9Y6</accession>
<dbReference type="EMBL" id="JAAOMA010000041">
    <property type="protein sequence ID" value="NHR07741.1"/>
    <property type="molecule type" value="Genomic_DNA"/>
</dbReference>
<dbReference type="InterPro" id="IPR000873">
    <property type="entry name" value="AMP-dep_synth/lig_dom"/>
</dbReference>
<keyword evidence="3" id="KW-0597">Phosphoprotein</keyword>
<dbReference type="InterPro" id="IPR006162">
    <property type="entry name" value="Ppantetheine_attach_site"/>
</dbReference>
<evidence type="ECO:0000259" key="4">
    <source>
        <dbReference type="PROSITE" id="PS50075"/>
    </source>
</evidence>
<dbReference type="Gene3D" id="3.30.559.10">
    <property type="entry name" value="Chloramphenicol acetyltransferase-like domain"/>
    <property type="match status" value="1"/>
</dbReference>
<comment type="cofactor">
    <cofactor evidence="1">
        <name>pantetheine 4'-phosphate</name>
        <dbReference type="ChEBI" id="CHEBI:47942"/>
    </cofactor>
</comment>
<evidence type="ECO:0000256" key="2">
    <source>
        <dbReference type="ARBA" id="ARBA00022450"/>
    </source>
</evidence>
<dbReference type="InterPro" id="IPR025110">
    <property type="entry name" value="AMP-bd_C"/>
</dbReference>
<keyword evidence="6" id="KW-1185">Reference proteome</keyword>
<dbReference type="PROSITE" id="PS50075">
    <property type="entry name" value="CARRIER"/>
    <property type="match status" value="1"/>
</dbReference>
<dbReference type="SUPFAM" id="SSF47336">
    <property type="entry name" value="ACP-like"/>
    <property type="match status" value="1"/>
</dbReference>
<name>A0ABX0L9Y6_9NEIS</name>
<dbReference type="InterPro" id="IPR042099">
    <property type="entry name" value="ANL_N_sf"/>
</dbReference>
<dbReference type="Gene3D" id="3.30.559.30">
    <property type="entry name" value="Nonribosomal peptide synthetase, condensation domain"/>
    <property type="match status" value="1"/>
</dbReference>
<reference evidence="5 6" key="1">
    <citation type="submission" date="2020-03" db="EMBL/GenBank/DDBJ databases">
        <title>Draft genome sequence of environmentally isolated cultures.</title>
        <authorList>
            <person name="Wilson H.S."/>
            <person name="De Leon M.E."/>
        </authorList>
    </citation>
    <scope>NUCLEOTIDE SEQUENCE [LARGE SCALE GENOMIC DNA]</scope>
    <source>
        <strain evidence="5 6">HSC-31F16</strain>
    </source>
</reference>
<evidence type="ECO:0000256" key="1">
    <source>
        <dbReference type="ARBA" id="ARBA00001957"/>
    </source>
</evidence>
<keyword evidence="2" id="KW-0596">Phosphopantetheine</keyword>
<sequence length="1033" mass="114564">MTHPIEPSACQTLAEAFSRSVQRFPDRIAVQCAAASLSYRQLDQRADALARRLRAMGVGAETLVGLSVCRSSNLIVAMLAILKAGGAYLPLDPEYPAERLDYLIDDARPKLIVVDEASRKRLAAAASAKGIPRLDLDAFAPSRDDHTETPADGAPNRDKLAYVIYTSGSTGGPKGSLITHRNVLRLFTESQPYYDFGPEDVWPLLHSYAFDFSVWEIFGALLHGGTLLVPDLAIIRDPSALLAYLRRHGATVLNQTPSFFYQLALYLSEHPEQREALASLAFVVFGGERLDLTQLKPWFKTMGDEGPVLVNMYGITETTVHVTLHVVDADEAKHRKSAGIGSALPDLSLFLLDEDLKPVAAGDVGELYVAGPGLARGYHGRPGLTAEAFIPCPFPGHEGARMYKTQDLAKIDPHGELVYEARKGGYLKIRGFRVSLAEIESALCELDGVANAVVQASSEDGRDLLSAYLRFASAPLSLRELRQALAEKLPGFMMPHHFHCIDSLPLTAHGKIDRSRLPQMARALSDERPPDAPASADEADMTAIWRRVLGVERLGPQDDFFALGGDSIRAVELIMALNRAGWAATVEDVFHSPNVRDLNDRSLRGETSVPPTPAKRANAVSDMQRVMLEQYQAAPAGLGVYHVQQWFDCEDRTLDIARLMEAFRLEFSRHPVFRTLFVRDGDAILRIDAGRERVRLDAVDIRHDAPSRRQARIAEYARADLHAPFKPFEAASEMARLRFFQTTDSRCVVFLSIHHAIDDGWGQQRFFDAVFQRYRRHDAVAPMACADVFSEYVALQQQMTMDPAAIEYWRRAPFAGKQTVERRRAPPIGMMEHKKRIAPRLVACVGHCARARRIQTRSLYLAAAGQAIAHATQDPQVLIGMVVNGRVPELSDPLEAVGLFWNLQPLSFQTLECPLETADAIHQRVLLQEKYALYPHSTIFDARSPGREFYYTFNFTNFRARDSKEADLRDWDGVDRFHYPVNIAVHLDDGSDIAEFRLSCDPAYCGEAAAEVLFQAFEEALGVAVGALADIGA</sequence>
<proteinExistence type="predicted"/>
<dbReference type="PROSITE" id="PS00012">
    <property type="entry name" value="PHOSPHOPANTETHEINE"/>
    <property type="match status" value="1"/>
</dbReference>
<evidence type="ECO:0000256" key="3">
    <source>
        <dbReference type="ARBA" id="ARBA00022553"/>
    </source>
</evidence>
<dbReference type="SUPFAM" id="SSF52777">
    <property type="entry name" value="CoA-dependent acyltransferases"/>
    <property type="match status" value="2"/>
</dbReference>